<evidence type="ECO:0000313" key="8">
    <source>
        <dbReference type="Proteomes" id="UP000066737"/>
    </source>
</evidence>
<dbReference type="InterPro" id="IPR023753">
    <property type="entry name" value="FAD/NAD-binding_dom"/>
</dbReference>
<name>A0A0U5H455_9EURY</name>
<dbReference type="EMBL" id="LN831302">
    <property type="protein sequence ID" value="CQH53877.1"/>
    <property type="molecule type" value="Genomic_DNA"/>
</dbReference>
<evidence type="ECO:0000256" key="5">
    <source>
        <dbReference type="ARBA" id="ARBA00023002"/>
    </source>
</evidence>
<feature type="domain" description="FAD/NAD(P)-binding" evidence="6">
    <location>
        <begin position="4"/>
        <end position="305"/>
    </location>
</feature>
<keyword evidence="8" id="KW-1185">Reference proteome</keyword>
<dbReference type="RefSeq" id="WP_059056468.1">
    <property type="nucleotide sequence ID" value="NZ_CEML01000002.1"/>
</dbReference>
<reference evidence="8" key="1">
    <citation type="journal article" date="2016" name="Environ. Microbiol.">
        <title>The complete genome of a viable archaeum isolated from 123-million-year-old rock salt.</title>
        <authorList>
            <person name="Jaakkola S.T."/>
            <person name="Pfeiffer F."/>
            <person name="Ravantti J.J."/>
            <person name="Guo Q."/>
            <person name="Liu Y."/>
            <person name="Chen X."/>
            <person name="Ma H."/>
            <person name="Yang C."/>
            <person name="Oksanen H.M."/>
            <person name="Bamford D.H."/>
        </authorList>
    </citation>
    <scope>NUCLEOTIDE SEQUENCE</scope>
    <source>
        <strain evidence="8">JI20-1</strain>
    </source>
</reference>
<protein>
    <submittedName>
        <fullName evidence="7">Probable NADH dehydrogenase</fullName>
        <ecNumber evidence="7">1.6.99.3</ecNumber>
    </submittedName>
</protein>
<organism evidence="7 8">
    <name type="scientific">Halobacterium hubeiense</name>
    <dbReference type="NCBI Taxonomy" id="1407499"/>
    <lineage>
        <taxon>Archaea</taxon>
        <taxon>Methanobacteriati</taxon>
        <taxon>Methanobacteriota</taxon>
        <taxon>Stenosarchaea group</taxon>
        <taxon>Halobacteria</taxon>
        <taxon>Halobacteriales</taxon>
        <taxon>Halobacteriaceae</taxon>
        <taxon>Halobacterium</taxon>
    </lineage>
</organism>
<keyword evidence="5 7" id="KW-0560">Oxidoreductase</keyword>
<dbReference type="GO" id="GO:0019646">
    <property type="term" value="P:aerobic electron transport chain"/>
    <property type="evidence" value="ECO:0007669"/>
    <property type="project" value="TreeGrafter"/>
</dbReference>
<dbReference type="GeneID" id="26658686"/>
<dbReference type="PRINTS" id="PR00368">
    <property type="entry name" value="FADPNR"/>
</dbReference>
<dbReference type="EC" id="1.6.99.3" evidence="7"/>
<sequence>MTTKVVVLGAGYAGAGAVSKLEDELGPDAELVWVSDTDYHLVLHEAHRVIRDPGVEDKITIPVEDVKSRGTRFVHDEVVDVDVDDRTVELADGDDLSYDYLLVGIGSETATYGIEGMGEHPHTLKGLDDALAIHEDVRAAAKEATRDDPAQVVVGGAGLSGIQSAGELAEFRDRHNAPIDVTLVEALPEIFPPGDSEIQGALRHRLEERDIEILTDDPITAATEDHIEFDERDDLDYDVFLWTGGVTGPGELADVDLDAEHNRLQAGSNLQTEDDRVFAVGDCSLVDQPDDEVAPPTAQAAWQAADVAAENISRAIDGRPLRTWTYDDQGTLVSIGETAIAHDVQINGFGAPVRTFNGTPAKMLKKAAAARWIAKITSWSRAMKAWDAL</sequence>
<dbReference type="PANTHER" id="PTHR42913">
    <property type="entry name" value="APOPTOSIS-INDUCING FACTOR 1"/>
    <property type="match status" value="1"/>
</dbReference>
<comment type="similarity">
    <text evidence="2">Belongs to the NADH dehydrogenase family.</text>
</comment>
<dbReference type="InterPro" id="IPR051169">
    <property type="entry name" value="NADH-Q_oxidoreductase"/>
</dbReference>
<dbReference type="GO" id="GO:0003955">
    <property type="term" value="F:NAD(P)H dehydrogenase (quinone) activity"/>
    <property type="evidence" value="ECO:0007669"/>
    <property type="project" value="TreeGrafter"/>
</dbReference>
<accession>A0A0U5H455</accession>
<dbReference type="PANTHER" id="PTHR42913:SF3">
    <property type="entry name" value="64 KDA MITOCHONDRIAL NADH DEHYDROGENASE (EUROFUNG)"/>
    <property type="match status" value="1"/>
</dbReference>
<dbReference type="Pfam" id="PF07992">
    <property type="entry name" value="Pyr_redox_2"/>
    <property type="match status" value="1"/>
</dbReference>
<dbReference type="OrthoDB" id="6639at2157"/>
<evidence type="ECO:0000256" key="3">
    <source>
        <dbReference type="ARBA" id="ARBA00022630"/>
    </source>
</evidence>
<evidence type="ECO:0000256" key="2">
    <source>
        <dbReference type="ARBA" id="ARBA00005272"/>
    </source>
</evidence>
<evidence type="ECO:0000259" key="6">
    <source>
        <dbReference type="Pfam" id="PF07992"/>
    </source>
</evidence>
<dbReference type="AlphaFoldDB" id="A0A0U5H455"/>
<dbReference type="Proteomes" id="UP000066737">
    <property type="component" value="Chromosome I"/>
</dbReference>
<dbReference type="KEGG" id="hhb:Hhub_2016"/>
<proteinExistence type="inferred from homology"/>
<comment type="cofactor">
    <cofactor evidence="1">
        <name>FAD</name>
        <dbReference type="ChEBI" id="CHEBI:57692"/>
    </cofactor>
</comment>
<dbReference type="STRING" id="1407499.HHUB_2016"/>
<dbReference type="InterPro" id="IPR036188">
    <property type="entry name" value="FAD/NAD-bd_sf"/>
</dbReference>
<evidence type="ECO:0000256" key="1">
    <source>
        <dbReference type="ARBA" id="ARBA00001974"/>
    </source>
</evidence>
<keyword evidence="3" id="KW-0285">Flavoprotein</keyword>
<dbReference type="Gene3D" id="3.50.50.100">
    <property type="match status" value="1"/>
</dbReference>
<gene>
    <name evidence="7" type="primary">ndh1</name>
    <name evidence="7" type="ORF">HHUB_2016</name>
</gene>
<evidence type="ECO:0000313" key="7">
    <source>
        <dbReference type="EMBL" id="CQH53877.1"/>
    </source>
</evidence>
<dbReference type="SUPFAM" id="SSF51905">
    <property type="entry name" value="FAD/NAD(P)-binding domain"/>
    <property type="match status" value="2"/>
</dbReference>
<evidence type="ECO:0000256" key="4">
    <source>
        <dbReference type="ARBA" id="ARBA00022827"/>
    </source>
</evidence>
<keyword evidence="4" id="KW-0274">FAD</keyword>